<dbReference type="AlphaFoldDB" id="A0A1W6BAI4"/>
<dbReference type="InterPro" id="IPR036249">
    <property type="entry name" value="Thioredoxin-like_sf"/>
</dbReference>
<dbReference type="SFLD" id="SFLDS00019">
    <property type="entry name" value="Glutathione_Transferase_(cytos"/>
    <property type="match status" value="1"/>
</dbReference>
<dbReference type="PROSITE" id="PS50404">
    <property type="entry name" value="GST_NTER"/>
    <property type="match status" value="1"/>
</dbReference>
<accession>A0A1W6BAI4</accession>
<dbReference type="EMBL" id="CP019706">
    <property type="protein sequence ID" value="ARJ44088.1"/>
    <property type="molecule type" value="Genomic_DNA"/>
</dbReference>
<dbReference type="InterPro" id="IPR007494">
    <property type="entry name" value="Glutaredoxin2_C"/>
</dbReference>
<dbReference type="CDD" id="cd03037">
    <property type="entry name" value="GST_N_GRX2"/>
    <property type="match status" value="1"/>
</dbReference>
<dbReference type="GO" id="GO:0005829">
    <property type="term" value="C:cytosol"/>
    <property type="evidence" value="ECO:0007669"/>
    <property type="project" value="InterPro"/>
</dbReference>
<name>A0A1W6BAI4_9GAMM</name>
<dbReference type="Pfam" id="PF13417">
    <property type="entry name" value="GST_N_3"/>
    <property type="match status" value="1"/>
</dbReference>
<dbReference type="SUPFAM" id="SSF47616">
    <property type="entry name" value="GST C-terminal domain-like"/>
    <property type="match status" value="1"/>
</dbReference>
<dbReference type="InterPro" id="IPR004045">
    <property type="entry name" value="Glutathione_S-Trfase_N"/>
</dbReference>
<dbReference type="CDD" id="cd03199">
    <property type="entry name" value="GST_C_GRX2"/>
    <property type="match status" value="1"/>
</dbReference>
<evidence type="ECO:0000313" key="3">
    <source>
        <dbReference type="Proteomes" id="UP000192900"/>
    </source>
</evidence>
<dbReference type="OrthoDB" id="5291571at2"/>
<dbReference type="SFLD" id="SFLDG01204">
    <property type="entry name" value="Grx2-like.1"/>
    <property type="match status" value="1"/>
</dbReference>
<keyword evidence="3" id="KW-1185">Reference proteome</keyword>
<dbReference type="Gene3D" id="3.40.30.10">
    <property type="entry name" value="Glutaredoxin"/>
    <property type="match status" value="1"/>
</dbReference>
<evidence type="ECO:0000259" key="1">
    <source>
        <dbReference type="PROSITE" id="PS50404"/>
    </source>
</evidence>
<dbReference type="NCBIfam" id="NF007702">
    <property type="entry name" value="PRK10387.1"/>
    <property type="match status" value="1"/>
</dbReference>
<dbReference type="SFLD" id="SFLDG01183">
    <property type="entry name" value="Grx2-like"/>
    <property type="match status" value="1"/>
</dbReference>
<sequence>MKLYIYDHCPFCVKARMIFGLKNLPVELVIMLNDDEETPVRLIGQKMAPILQKEDGSCMPESLDIVRYVDQLDGEPLLTGKTNPAINDWLRNMGSYVNKLLLPRVAEGAFAEFATPQARSYFKNKKEANIGDFAELKQHADGLIKKISNDMRDLNKLIVKPNAVNGELSLDDINLFPLLRSLTLIAGINWPSRVAEYRDNMAKQTQVNLLSSVAG</sequence>
<dbReference type="Pfam" id="PF04399">
    <property type="entry name" value="Glutaredoxin2_C"/>
    <property type="match status" value="1"/>
</dbReference>
<gene>
    <name evidence="2" type="ORF">B1H58_19910</name>
</gene>
<evidence type="ECO:0000313" key="2">
    <source>
        <dbReference type="EMBL" id="ARJ44088.1"/>
    </source>
</evidence>
<dbReference type="InterPro" id="IPR011901">
    <property type="entry name" value="Grx2"/>
</dbReference>
<dbReference type="InterPro" id="IPR011767">
    <property type="entry name" value="GLR_AS"/>
</dbReference>
<proteinExistence type="predicted"/>
<dbReference type="NCBIfam" id="TIGR02182">
    <property type="entry name" value="GRXB"/>
    <property type="match status" value="1"/>
</dbReference>
<dbReference type="PROSITE" id="PS00195">
    <property type="entry name" value="GLUTAREDOXIN_1"/>
    <property type="match status" value="1"/>
</dbReference>
<dbReference type="Gene3D" id="1.20.1050.10">
    <property type="match status" value="1"/>
</dbReference>
<feature type="domain" description="GST N-terminal" evidence="1">
    <location>
        <begin position="1"/>
        <end position="77"/>
    </location>
</feature>
<dbReference type="InterPro" id="IPR036282">
    <property type="entry name" value="Glutathione-S-Trfase_C_sf"/>
</dbReference>
<dbReference type="SUPFAM" id="SSF52833">
    <property type="entry name" value="Thioredoxin-like"/>
    <property type="match status" value="1"/>
</dbReference>
<dbReference type="RefSeq" id="WP_085072132.1">
    <property type="nucleotide sequence ID" value="NZ_CP019706.1"/>
</dbReference>
<protein>
    <submittedName>
        <fullName evidence="2">Glutaredoxin, GrxB family</fullName>
    </submittedName>
</protein>
<dbReference type="STRING" id="1891675.B1H58_19910"/>
<dbReference type="InterPro" id="IPR040079">
    <property type="entry name" value="Glutathione_S-Trfase"/>
</dbReference>
<dbReference type="Proteomes" id="UP000192900">
    <property type="component" value="Chromosome"/>
</dbReference>
<reference evidence="2 3" key="1">
    <citation type="submission" date="2017-02" db="EMBL/GenBank/DDBJ databases">
        <title>Complete genome sequence of the drought resistance-promoting endophyte Pantoea alhagi LTYR-11Z.</title>
        <authorList>
            <person name="Zhang L."/>
        </authorList>
    </citation>
    <scope>NUCLEOTIDE SEQUENCE [LARGE SCALE GENOMIC DNA]</scope>
    <source>
        <strain evidence="2 3">LTYR-11Z</strain>
    </source>
</reference>
<dbReference type="KEGG" id="palh:B1H58_19910"/>
<organism evidence="2 3">
    <name type="scientific">Pantoea alhagi</name>
    <dbReference type="NCBI Taxonomy" id="1891675"/>
    <lineage>
        <taxon>Bacteria</taxon>
        <taxon>Pseudomonadati</taxon>
        <taxon>Pseudomonadota</taxon>
        <taxon>Gammaproteobacteria</taxon>
        <taxon>Enterobacterales</taxon>
        <taxon>Erwiniaceae</taxon>
        <taxon>Pantoea</taxon>
    </lineage>
</organism>